<dbReference type="InterPro" id="IPR031127">
    <property type="entry name" value="E3_UB_ligase_RBR"/>
</dbReference>
<dbReference type="SUPFAM" id="SSF48403">
    <property type="entry name" value="Ankyrin repeat"/>
    <property type="match status" value="1"/>
</dbReference>
<evidence type="ECO:0000256" key="7">
    <source>
        <dbReference type="ARBA" id="ARBA00022786"/>
    </source>
</evidence>
<dbReference type="InterPro" id="IPR003903">
    <property type="entry name" value="UIM_dom"/>
</dbReference>
<dbReference type="Proteomes" id="UP000710432">
    <property type="component" value="Unassembled WGS sequence"/>
</dbReference>
<dbReference type="AlphaFoldDB" id="A0A8J6G3L5"/>
<keyword evidence="4" id="KW-0479">Metal-binding</keyword>
<name>A0A8J6G3L5_MICOH</name>
<feature type="coiled-coil region" evidence="10">
    <location>
        <begin position="602"/>
        <end position="629"/>
    </location>
</feature>
<proteinExistence type="predicted"/>
<evidence type="ECO:0000256" key="10">
    <source>
        <dbReference type="SAM" id="Coils"/>
    </source>
</evidence>
<dbReference type="EC" id="2.3.2.31" evidence="2"/>
<dbReference type="InterPro" id="IPR045840">
    <property type="entry name" value="Ariadne"/>
</dbReference>
<evidence type="ECO:0000313" key="14">
    <source>
        <dbReference type="Proteomes" id="UP000710432"/>
    </source>
</evidence>
<dbReference type="Pfam" id="PF01485">
    <property type="entry name" value="IBR"/>
    <property type="match status" value="1"/>
</dbReference>
<organism evidence="13 14">
    <name type="scientific">Microtus ochrogaster</name>
    <name type="common">Prairie vole</name>
    <dbReference type="NCBI Taxonomy" id="79684"/>
    <lineage>
        <taxon>Eukaryota</taxon>
        <taxon>Metazoa</taxon>
        <taxon>Chordata</taxon>
        <taxon>Craniata</taxon>
        <taxon>Vertebrata</taxon>
        <taxon>Euteleostomi</taxon>
        <taxon>Mammalia</taxon>
        <taxon>Eutheria</taxon>
        <taxon>Euarchontoglires</taxon>
        <taxon>Glires</taxon>
        <taxon>Rodentia</taxon>
        <taxon>Myomorpha</taxon>
        <taxon>Muroidea</taxon>
        <taxon>Cricetidae</taxon>
        <taxon>Arvicolinae</taxon>
        <taxon>Microtus</taxon>
    </lineage>
</organism>
<dbReference type="Pfam" id="PF19422">
    <property type="entry name" value="Ariadne"/>
    <property type="match status" value="1"/>
</dbReference>
<dbReference type="CDD" id="cd20361">
    <property type="entry name" value="Rcat_RBR_ANKIB1"/>
    <property type="match status" value="1"/>
</dbReference>
<accession>A0A8J6G3L5</accession>
<feature type="compositionally biased region" description="Polar residues" evidence="11">
    <location>
        <begin position="1067"/>
        <end position="1078"/>
    </location>
</feature>
<keyword evidence="5" id="KW-0677">Repeat</keyword>
<dbReference type="InterPro" id="IPR013083">
    <property type="entry name" value="Znf_RING/FYVE/PHD"/>
</dbReference>
<dbReference type="PROSITE" id="PS51873">
    <property type="entry name" value="TRIAD"/>
    <property type="match status" value="1"/>
</dbReference>
<evidence type="ECO:0000256" key="5">
    <source>
        <dbReference type="ARBA" id="ARBA00022737"/>
    </source>
</evidence>
<protein>
    <recommendedName>
        <fullName evidence="2">RBR-type E3 ubiquitin transferase</fullName>
        <ecNumber evidence="2">2.3.2.31</ecNumber>
    </recommendedName>
</protein>
<dbReference type="Gene3D" id="3.30.40.10">
    <property type="entry name" value="Zinc/RING finger domain, C3HC4 (zinc finger)"/>
    <property type="match status" value="1"/>
</dbReference>
<evidence type="ECO:0000259" key="12">
    <source>
        <dbReference type="PROSITE" id="PS51873"/>
    </source>
</evidence>
<evidence type="ECO:0000256" key="6">
    <source>
        <dbReference type="ARBA" id="ARBA00022771"/>
    </source>
</evidence>
<evidence type="ECO:0000256" key="8">
    <source>
        <dbReference type="ARBA" id="ARBA00022833"/>
    </source>
</evidence>
<evidence type="ECO:0000256" key="11">
    <source>
        <dbReference type="SAM" id="MobiDB-lite"/>
    </source>
</evidence>
<dbReference type="SMART" id="SM00248">
    <property type="entry name" value="ANK"/>
    <property type="match status" value="2"/>
</dbReference>
<dbReference type="PROSITE" id="PS50297">
    <property type="entry name" value="ANK_REP_REGION"/>
    <property type="match status" value="1"/>
</dbReference>
<feature type="region of interest" description="Disordered" evidence="11">
    <location>
        <begin position="920"/>
        <end position="960"/>
    </location>
</feature>
<dbReference type="FunFam" id="1.20.120.1750:FF:000003">
    <property type="entry name" value="RBR-type E3 ubiquitin transferase"/>
    <property type="match status" value="1"/>
</dbReference>
<feature type="compositionally biased region" description="Low complexity" evidence="11">
    <location>
        <begin position="942"/>
        <end position="960"/>
    </location>
</feature>
<dbReference type="CDD" id="cd20346">
    <property type="entry name" value="BRcat_RBR_ANKIB1"/>
    <property type="match status" value="1"/>
</dbReference>
<dbReference type="EMBL" id="JAATJU010025497">
    <property type="protein sequence ID" value="KAH0503599.1"/>
    <property type="molecule type" value="Genomic_DNA"/>
</dbReference>
<dbReference type="InterPro" id="IPR044066">
    <property type="entry name" value="TRIAD_supradom"/>
</dbReference>
<dbReference type="InterPro" id="IPR036770">
    <property type="entry name" value="Ankyrin_rpt-contain_sf"/>
</dbReference>
<dbReference type="Pfam" id="PF00023">
    <property type="entry name" value="Ank"/>
    <property type="match status" value="1"/>
</dbReference>
<keyword evidence="10" id="KW-0175">Coiled coil</keyword>
<dbReference type="Gene3D" id="1.20.120.1750">
    <property type="match status" value="1"/>
</dbReference>
<keyword evidence="7" id="KW-0833">Ubl conjugation pathway</keyword>
<gene>
    <name evidence="13" type="ORF">LTLLF_187145</name>
</gene>
<comment type="catalytic activity">
    <reaction evidence="1">
        <text>[E2 ubiquitin-conjugating enzyme]-S-ubiquitinyl-L-cysteine + [acceptor protein]-L-lysine = [E2 ubiquitin-conjugating enzyme]-L-cysteine + [acceptor protein]-N(6)-ubiquitinyl-L-lysine.</text>
        <dbReference type="EC" id="2.3.2.31"/>
    </reaction>
</comment>
<dbReference type="Pfam" id="PF22191">
    <property type="entry name" value="IBR_1"/>
    <property type="match status" value="1"/>
</dbReference>
<dbReference type="SMART" id="SM00647">
    <property type="entry name" value="IBR"/>
    <property type="match status" value="2"/>
</dbReference>
<evidence type="ECO:0000256" key="9">
    <source>
        <dbReference type="PROSITE-ProRule" id="PRU00023"/>
    </source>
</evidence>
<keyword evidence="8" id="KW-0862">Zinc</keyword>
<dbReference type="PROSITE" id="PS50088">
    <property type="entry name" value="ANK_REPEAT"/>
    <property type="match status" value="1"/>
</dbReference>
<dbReference type="GO" id="GO:0016567">
    <property type="term" value="P:protein ubiquitination"/>
    <property type="evidence" value="ECO:0007669"/>
    <property type="project" value="InterPro"/>
</dbReference>
<reference evidence="13" key="1">
    <citation type="submission" date="2020-03" db="EMBL/GenBank/DDBJ databases">
        <title>Studies in the Genomics of Life Span.</title>
        <authorList>
            <person name="Glass D."/>
        </authorList>
    </citation>
    <scope>NUCLEOTIDE SEQUENCE</scope>
    <source>
        <strain evidence="13">LTLLF</strain>
        <tissue evidence="13">Muscle</tissue>
    </source>
</reference>
<evidence type="ECO:0000256" key="3">
    <source>
        <dbReference type="ARBA" id="ARBA00022679"/>
    </source>
</evidence>
<keyword evidence="3" id="KW-0808">Transferase</keyword>
<feature type="domain" description="RING-type" evidence="12">
    <location>
        <begin position="312"/>
        <end position="559"/>
    </location>
</feature>
<keyword evidence="9" id="KW-0040">ANK repeat</keyword>
<evidence type="ECO:0000256" key="2">
    <source>
        <dbReference type="ARBA" id="ARBA00012251"/>
    </source>
</evidence>
<feature type="repeat" description="ANK" evidence="9">
    <location>
        <begin position="145"/>
        <end position="177"/>
    </location>
</feature>
<feature type="compositionally biased region" description="Basic and acidic residues" evidence="11">
    <location>
        <begin position="1024"/>
        <end position="1041"/>
    </location>
</feature>
<dbReference type="GO" id="GO:0061630">
    <property type="term" value="F:ubiquitin protein ligase activity"/>
    <property type="evidence" value="ECO:0007669"/>
    <property type="project" value="UniProtKB-EC"/>
</dbReference>
<evidence type="ECO:0000256" key="1">
    <source>
        <dbReference type="ARBA" id="ARBA00001798"/>
    </source>
</evidence>
<sequence>MGNTTTKFRKALINGDENLACQIYENNPQLKESLDPNTSYGEPYQHNTPLHYAARHGMNRILGTFLFGRDGNPNKRNVHNETSMHLLCMGPQIMISEGPLHPRLARPVEDDCRRADCLQMILRWKGAKLDQGEYERAAIDAVDNKKNTPLHYAAASGMKACVELLVKHGGDLFAENENKDTPCDCAEKQHHKDLALSLESQMVFSRDPEAEEIEAEYAALDKREPYEGLRPQDLRRLKDMLIVETADMLQAPLFTAEALLRAHGCRLSPVFINVPGLSPLKLSTEFPVSLLSPKSLAQSCFRKCSWSSSTRTPVEFIVPGLLLTHSCTCGVCCPRPAPAPASTNVPDLCWERFLNLKIQEGEAHNIFCPAYECFQLVPVDIIESVVSKEMDKRYLQFDIKAFVENNPAIKWCPTAGCERAVRLTKQGSNPSGSDTLSFPLLRAPAVDCGKGHLFCWLCLGEAHEPCDCQTWKNWLQKITEMKPEELVGVSEAYEDAANCLWLLTNSKPCANCKSPIQKNEGCNHMQCAKCKYDFCWICLEEWKKHSSSTGGYYRCTRYEVIQHVEEQSKEMTVEAEKKHKRFQELDRFMHYYTRYKNHEHSYQLEQRLLKTAKEKMEQLSRALKETEGGCPDTTFIEDAVHVLLKTRRILKCSYPYGFFLEPKSTKKEIFELMQTDLEMVTEDLAQKVNRPYLRTPRHKIIRAACLVQQKRQEFLASVARGVAPADSPDAPRRRNMLNFSTGGGTDNSAVEETCTVCSVTLQILMNQAKALLVSSWRGRYHSLLENHGIEESTDMPEGGGSLRPGASVVSSASMSVLHSSSLRDYSPASRSGNQDSLQALSSLDEDDPNILLAIQLSLQESGLAIDDETRDFLNNEASLGAIGTSLPSRLDSVPRSTDSPRAALSSSELLELGDSLMRLGADGDPFSTDTLSSRPLSEPRSDFCPSSSDPDSASQDPSASDNLLGNIMAWFHDMNPQSIALIPPATATEMSAEPQLPCVGAGSEGHMRDVRLVPPEDSVSKIAGVHEGERTQREEKPREENILAGEELSQVGDSSNEAVSRGDLSDAASQTPQTSSDWLEQVHLV</sequence>
<dbReference type="InterPro" id="IPR002110">
    <property type="entry name" value="Ankyrin_rpt"/>
</dbReference>
<dbReference type="InterPro" id="IPR047564">
    <property type="entry name" value="Rcat_RBR_ANKIB1"/>
</dbReference>
<dbReference type="GO" id="GO:0008270">
    <property type="term" value="F:zinc ion binding"/>
    <property type="evidence" value="ECO:0007669"/>
    <property type="project" value="UniProtKB-KW"/>
</dbReference>
<feature type="region of interest" description="Disordered" evidence="11">
    <location>
        <begin position="883"/>
        <end position="906"/>
    </location>
</feature>
<dbReference type="Gene3D" id="1.25.40.20">
    <property type="entry name" value="Ankyrin repeat-containing domain"/>
    <property type="match status" value="1"/>
</dbReference>
<dbReference type="PROSITE" id="PS50330">
    <property type="entry name" value="UIM"/>
    <property type="match status" value="1"/>
</dbReference>
<comment type="caution">
    <text evidence="13">The sequence shown here is derived from an EMBL/GenBank/DDBJ whole genome shotgun (WGS) entry which is preliminary data.</text>
</comment>
<dbReference type="InterPro" id="IPR002867">
    <property type="entry name" value="IBR_dom"/>
</dbReference>
<dbReference type="Pfam" id="PF12796">
    <property type="entry name" value="Ank_2"/>
    <property type="match status" value="1"/>
</dbReference>
<evidence type="ECO:0000313" key="13">
    <source>
        <dbReference type="EMBL" id="KAH0503599.1"/>
    </source>
</evidence>
<dbReference type="PANTHER" id="PTHR11685">
    <property type="entry name" value="RBR FAMILY RING FINGER AND IBR DOMAIN-CONTAINING"/>
    <property type="match status" value="1"/>
</dbReference>
<dbReference type="SUPFAM" id="SSF57850">
    <property type="entry name" value="RING/U-box"/>
    <property type="match status" value="3"/>
</dbReference>
<evidence type="ECO:0000256" key="4">
    <source>
        <dbReference type="ARBA" id="ARBA00022723"/>
    </source>
</evidence>
<keyword evidence="6" id="KW-0863">Zinc-finger</keyword>
<dbReference type="FunFam" id="1.25.40.20:FF:000040">
    <property type="entry name" value="RBR-type E3 ubiquitin transferase"/>
    <property type="match status" value="1"/>
</dbReference>
<feature type="region of interest" description="Disordered" evidence="11">
    <location>
        <begin position="1023"/>
        <end position="1085"/>
    </location>
</feature>